<comment type="caution">
    <text evidence="1">The sequence shown here is derived from an EMBL/GenBank/DDBJ whole genome shotgun (WGS) entry which is preliminary data.</text>
</comment>
<accession>A0AAD3AT45</accession>
<sequence length="47" mass="5133">MSDKKLKKWNKPVLVIFKNPLTPEVKGKLPASLERTFPLAPSAGGIS</sequence>
<gene>
    <name evidence="1" type="ORF">P250_03243</name>
</gene>
<evidence type="ECO:0000313" key="1">
    <source>
        <dbReference type="EMBL" id="EZK38477.1"/>
    </source>
</evidence>
<evidence type="ECO:0000313" key="2">
    <source>
        <dbReference type="Proteomes" id="UP000023806"/>
    </source>
</evidence>
<dbReference type="AlphaFoldDB" id="A0AAD3AT45"/>
<dbReference type="Proteomes" id="UP000023806">
    <property type="component" value="Unassembled WGS sequence"/>
</dbReference>
<dbReference type="RefSeq" id="WP_003023683.1">
    <property type="nucleotide sequence ID" value="NZ_KK211923.1"/>
</dbReference>
<proteinExistence type="predicted"/>
<reference evidence="1 2" key="1">
    <citation type="submission" date="2014-03" db="EMBL/GenBank/DDBJ databases">
        <title>The Genome Sequence of Francisella tularensis subsp. tularensis str. SCHU S4 substr. FSC043.</title>
        <authorList>
            <consortium name="The Broad Institute Genomics Platform"/>
            <consortium name="The Broad Institute Genome Sequencing Center for Infectious Disease"/>
            <person name="Chapman S.B."/>
            <person name="Guina T."/>
            <person name="Gelhaus C."/>
            <person name="Comer J."/>
            <person name="Sellati T."/>
            <person name="Sjostedt A."/>
            <person name="Young S.K."/>
            <person name="Zeng Q."/>
            <person name="Gargeya S."/>
            <person name="Abouelleil A."/>
            <person name="Alvarado L."/>
            <person name="Chapman S.B."/>
            <person name="Gainer-Dewar J."/>
            <person name="Goldberg J."/>
            <person name="Griggs A."/>
            <person name="Gujja S."/>
            <person name="Hansen M."/>
            <person name="Howarth C."/>
            <person name="Imamovic A."/>
            <person name="Larimer J."/>
            <person name="Murphy C."/>
            <person name="Naylor J."/>
            <person name="Pearson M."/>
            <person name="Poon T.W."/>
            <person name="Priest M."/>
            <person name="Roberts A."/>
            <person name="Saif S."/>
            <person name="Shea T."/>
            <person name="Sykes S."/>
            <person name="Wortman J."/>
            <person name="Nusbaum C."/>
            <person name="Birren B."/>
        </authorList>
    </citation>
    <scope>NUCLEOTIDE SEQUENCE [LARGE SCALE GENOMIC DNA]</scope>
    <source>
        <strain evidence="1 2">Schu S4</strain>
    </source>
</reference>
<dbReference type="EMBL" id="JIDS01000002">
    <property type="protein sequence ID" value="EZK38477.1"/>
    <property type="molecule type" value="Genomic_DNA"/>
</dbReference>
<name>A0AAD3AT45_FRATT</name>
<organism evidence="1 2">
    <name type="scientific">Francisella tularensis subsp. tularensis str. SCHU S4 substr. FSC237</name>
    <dbReference type="NCBI Taxonomy" id="1341660"/>
    <lineage>
        <taxon>Bacteria</taxon>
        <taxon>Pseudomonadati</taxon>
        <taxon>Pseudomonadota</taxon>
        <taxon>Gammaproteobacteria</taxon>
        <taxon>Thiotrichales</taxon>
        <taxon>Francisellaceae</taxon>
        <taxon>Francisella</taxon>
    </lineage>
</organism>
<protein>
    <submittedName>
        <fullName evidence="1">Uncharacterized protein</fullName>
    </submittedName>
</protein>